<dbReference type="InterPro" id="IPR034660">
    <property type="entry name" value="DinB/YfiT-like"/>
</dbReference>
<dbReference type="RefSeq" id="WP_111597479.1">
    <property type="nucleotide sequence ID" value="NZ_QLLL01000003.1"/>
</dbReference>
<reference evidence="6 7" key="1">
    <citation type="submission" date="2018-06" db="EMBL/GenBank/DDBJ databases">
        <title>Genomic Encyclopedia of Archaeal and Bacterial Type Strains, Phase II (KMG-II): from individual species to whole genera.</title>
        <authorList>
            <person name="Goeker M."/>
        </authorList>
    </citation>
    <scope>NUCLEOTIDE SEQUENCE [LARGE SCALE GENOMIC DNA]</scope>
    <source>
        <strain evidence="6 7">DSM 23857</strain>
    </source>
</reference>
<keyword evidence="4" id="KW-0862">Zinc</keyword>
<dbReference type="AlphaFoldDB" id="A0A327QSG8"/>
<evidence type="ECO:0000256" key="4">
    <source>
        <dbReference type="ARBA" id="ARBA00022833"/>
    </source>
</evidence>
<sequence>MSNHEDLRYPIGHADTSIELTPQQRQSLITDIRYLPSLLELMVQNLDEAQLNTPYRPGGWTVAQVVHHVADSHMNALVRLKLALTEDNPQIKPYEEQLWAELEDVKHVPINVSLTLLHALHVRWVAILERLTEEQWQRTFFHPASKKITSIAQHLILYAWHGKHHLAHIEKLVEREGWPKPGF</sequence>
<evidence type="ECO:0000256" key="1">
    <source>
        <dbReference type="ARBA" id="ARBA00022490"/>
    </source>
</evidence>
<dbReference type="Proteomes" id="UP000249547">
    <property type="component" value="Unassembled WGS sequence"/>
</dbReference>
<dbReference type="InterPro" id="IPR024775">
    <property type="entry name" value="DinB-like"/>
</dbReference>
<keyword evidence="2" id="KW-0479">Metal-binding</keyword>
<keyword evidence="1" id="KW-0963">Cytoplasm</keyword>
<evidence type="ECO:0000313" key="6">
    <source>
        <dbReference type="EMBL" id="RAJ06898.1"/>
    </source>
</evidence>
<gene>
    <name evidence="6" type="ORF">LX64_02026</name>
</gene>
<dbReference type="Gene3D" id="1.20.120.450">
    <property type="entry name" value="dinb family like domain"/>
    <property type="match status" value="1"/>
</dbReference>
<dbReference type="OrthoDB" id="9796039at2"/>
<keyword evidence="7" id="KW-1185">Reference proteome</keyword>
<protein>
    <submittedName>
        <fullName evidence="6">DinB family protein</fullName>
    </submittedName>
</protein>
<evidence type="ECO:0000313" key="7">
    <source>
        <dbReference type="Proteomes" id="UP000249547"/>
    </source>
</evidence>
<feature type="domain" description="DinB-like" evidence="5">
    <location>
        <begin position="38"/>
        <end position="169"/>
    </location>
</feature>
<dbReference type="SUPFAM" id="SSF109854">
    <property type="entry name" value="DinB/YfiT-like putative metalloenzymes"/>
    <property type="match status" value="1"/>
</dbReference>
<name>A0A327QSG8_9BACT</name>
<proteinExistence type="inferred from homology"/>
<dbReference type="NCBIfam" id="NF009807">
    <property type="entry name" value="PRK13291.1"/>
    <property type="match status" value="1"/>
</dbReference>
<dbReference type="HAMAP" id="MF_01256">
    <property type="entry name" value="YfiT_hydrol"/>
    <property type="match status" value="1"/>
</dbReference>
<dbReference type="Pfam" id="PF12867">
    <property type="entry name" value="DinB_2"/>
    <property type="match status" value="1"/>
</dbReference>
<keyword evidence="3" id="KW-0378">Hydrolase</keyword>
<accession>A0A327QSG8</accession>
<evidence type="ECO:0000256" key="3">
    <source>
        <dbReference type="ARBA" id="ARBA00022801"/>
    </source>
</evidence>
<comment type="caution">
    <text evidence="6">The sequence shown here is derived from an EMBL/GenBank/DDBJ whole genome shotgun (WGS) entry which is preliminary data.</text>
</comment>
<dbReference type="GO" id="GO:0046872">
    <property type="term" value="F:metal ion binding"/>
    <property type="evidence" value="ECO:0007669"/>
    <property type="project" value="UniProtKB-KW"/>
</dbReference>
<organism evidence="6 7">
    <name type="scientific">Chitinophaga skermanii</name>
    <dbReference type="NCBI Taxonomy" id="331697"/>
    <lineage>
        <taxon>Bacteria</taxon>
        <taxon>Pseudomonadati</taxon>
        <taxon>Bacteroidota</taxon>
        <taxon>Chitinophagia</taxon>
        <taxon>Chitinophagales</taxon>
        <taxon>Chitinophagaceae</taxon>
        <taxon>Chitinophaga</taxon>
    </lineage>
</organism>
<evidence type="ECO:0000256" key="2">
    <source>
        <dbReference type="ARBA" id="ARBA00022723"/>
    </source>
</evidence>
<dbReference type="InterPro" id="IPR023774">
    <property type="entry name" value="Put_metal_dep_hydrolase_YfiT"/>
</dbReference>
<evidence type="ECO:0000259" key="5">
    <source>
        <dbReference type="Pfam" id="PF12867"/>
    </source>
</evidence>
<dbReference type="GO" id="GO:0016787">
    <property type="term" value="F:hydrolase activity"/>
    <property type="evidence" value="ECO:0007669"/>
    <property type="project" value="UniProtKB-KW"/>
</dbReference>
<dbReference type="EMBL" id="QLLL01000003">
    <property type="protein sequence ID" value="RAJ06898.1"/>
    <property type="molecule type" value="Genomic_DNA"/>
</dbReference>